<feature type="compositionally biased region" description="Pro residues" evidence="1">
    <location>
        <begin position="104"/>
        <end position="118"/>
    </location>
</feature>
<feature type="compositionally biased region" description="Polar residues" evidence="1">
    <location>
        <begin position="251"/>
        <end position="263"/>
    </location>
</feature>
<keyword evidence="3" id="KW-1185">Reference proteome</keyword>
<sequence>MDPFCWGDRSPDGGSPSWSRPHDSWHLQSLHAFVREATQAVYEMCRPPSRAELTTDAADELDRAWEAFAAMPPRVHAAPPAETAAAGAKDSPRRRREGSAPHAPRTPRPQSARPPPRPLTLMHSFDRHAHLSFGAAGGAAATPPPPRPAHARPQLAREALLARAVQASRRPGCLPSRQRAIQRERQADAGAAAAAARVAADAVAMRISSYSHASAPKAQPPRQVSLLGPHLDFLSRNEASASSCGRSSSSVEARNASTMQWTRSGEGEDSTVNKEALDALLSAHAGECIRKPRTRARPPSAAERAWKGSSTFSMPDATSVRLTGFVRPSSAQVPPSTARLLQALISAEPNMPRPVVGCSTTQKSLLPAPPRDPPPIRHRLAL</sequence>
<comment type="caution">
    <text evidence="2">The sequence shown here is derived from an EMBL/GenBank/DDBJ whole genome shotgun (WGS) entry which is preliminary data.</text>
</comment>
<dbReference type="EMBL" id="JBGBPQ010000017">
    <property type="protein sequence ID" value="KAL1507763.1"/>
    <property type="molecule type" value="Genomic_DNA"/>
</dbReference>
<dbReference type="Proteomes" id="UP001515480">
    <property type="component" value="Unassembled WGS sequence"/>
</dbReference>
<organism evidence="2 3">
    <name type="scientific">Prymnesium parvum</name>
    <name type="common">Toxic golden alga</name>
    <dbReference type="NCBI Taxonomy" id="97485"/>
    <lineage>
        <taxon>Eukaryota</taxon>
        <taxon>Haptista</taxon>
        <taxon>Haptophyta</taxon>
        <taxon>Prymnesiophyceae</taxon>
        <taxon>Prymnesiales</taxon>
        <taxon>Prymnesiaceae</taxon>
        <taxon>Prymnesium</taxon>
    </lineage>
</organism>
<feature type="region of interest" description="Disordered" evidence="1">
    <location>
        <begin position="242"/>
        <end position="270"/>
    </location>
</feature>
<feature type="compositionally biased region" description="Low complexity" evidence="1">
    <location>
        <begin position="77"/>
        <end position="88"/>
    </location>
</feature>
<proteinExistence type="predicted"/>
<evidence type="ECO:0000256" key="1">
    <source>
        <dbReference type="SAM" id="MobiDB-lite"/>
    </source>
</evidence>
<gene>
    <name evidence="2" type="ORF">AB1Y20_007373</name>
</gene>
<name>A0AB34IWY2_PRYPA</name>
<feature type="region of interest" description="Disordered" evidence="1">
    <location>
        <begin position="1"/>
        <end position="23"/>
    </location>
</feature>
<feature type="region of interest" description="Disordered" evidence="1">
    <location>
        <begin position="72"/>
        <end position="121"/>
    </location>
</feature>
<dbReference type="AlphaFoldDB" id="A0AB34IWY2"/>
<accession>A0AB34IWY2</accession>
<reference evidence="2 3" key="1">
    <citation type="journal article" date="2024" name="Science">
        <title>Giant polyketide synthase enzymes in the biosynthesis of giant marine polyether toxins.</title>
        <authorList>
            <person name="Fallon T.R."/>
            <person name="Shende V.V."/>
            <person name="Wierzbicki I.H."/>
            <person name="Pendleton A.L."/>
            <person name="Watervoot N.F."/>
            <person name="Auber R.P."/>
            <person name="Gonzalez D.J."/>
            <person name="Wisecaver J.H."/>
            <person name="Moore B.S."/>
        </authorList>
    </citation>
    <scope>NUCLEOTIDE SEQUENCE [LARGE SCALE GENOMIC DNA]</scope>
    <source>
        <strain evidence="2 3">12B1</strain>
    </source>
</reference>
<evidence type="ECO:0000313" key="2">
    <source>
        <dbReference type="EMBL" id="KAL1507763.1"/>
    </source>
</evidence>
<evidence type="ECO:0000313" key="3">
    <source>
        <dbReference type="Proteomes" id="UP001515480"/>
    </source>
</evidence>
<protein>
    <submittedName>
        <fullName evidence="2">Uncharacterized protein</fullName>
    </submittedName>
</protein>